<dbReference type="PIRSF" id="PIRSF002070">
    <property type="entry name" value="SSB"/>
    <property type="match status" value="1"/>
</dbReference>
<dbReference type="PANTHER" id="PTHR10302:SF27">
    <property type="entry name" value="SINGLE-STRANDED DNA-BINDING PROTEIN"/>
    <property type="match status" value="1"/>
</dbReference>
<evidence type="ECO:0000313" key="6">
    <source>
        <dbReference type="Proteomes" id="UP001330749"/>
    </source>
</evidence>
<dbReference type="EMBL" id="JARMQG010000010">
    <property type="protein sequence ID" value="MED3561198.1"/>
    <property type="molecule type" value="Genomic_DNA"/>
</dbReference>
<dbReference type="GO" id="GO:0003677">
    <property type="term" value="F:DNA binding"/>
    <property type="evidence" value="ECO:0007669"/>
    <property type="project" value="UniProtKB-KW"/>
</dbReference>
<comment type="caution">
    <text evidence="5">The sequence shown here is derived from an EMBL/GenBank/DDBJ whole genome shotgun (WGS) entry which is preliminary data.</text>
</comment>
<dbReference type="InterPro" id="IPR011344">
    <property type="entry name" value="ssDNA-bd"/>
</dbReference>
<sequence>MINQVTLVGRLTKDPELKTTVEGTPVVQISLAVSRNFRNHNGEIETDFVSCTIWRKAAENTAHYCRKGSVVGVTGRLQTRHYEKEGKRVYVTEVIAEQIRFLSTKPHVENPSPSPSSNPRSTPSPEPSEKKEEIPVGT</sequence>
<comment type="subunit">
    <text evidence="2">Homotetramer.</text>
</comment>
<dbReference type="SUPFAM" id="SSF50249">
    <property type="entry name" value="Nucleic acid-binding proteins"/>
    <property type="match status" value="1"/>
</dbReference>
<feature type="compositionally biased region" description="Pro residues" evidence="4">
    <location>
        <begin position="112"/>
        <end position="126"/>
    </location>
</feature>
<evidence type="ECO:0000256" key="4">
    <source>
        <dbReference type="SAM" id="MobiDB-lite"/>
    </source>
</evidence>
<evidence type="ECO:0000256" key="1">
    <source>
        <dbReference type="ARBA" id="ARBA00023125"/>
    </source>
</evidence>
<dbReference type="Pfam" id="PF00436">
    <property type="entry name" value="SSB"/>
    <property type="match status" value="1"/>
</dbReference>
<dbReference type="PROSITE" id="PS50935">
    <property type="entry name" value="SSB"/>
    <property type="match status" value="1"/>
</dbReference>
<gene>
    <name evidence="5" type="primary">ssb</name>
    <name evidence="5" type="ORF">P4447_01335</name>
</gene>
<protein>
    <recommendedName>
        <fullName evidence="2 3">Single-stranded DNA-binding protein</fullName>
        <shortName evidence="2">SSB</shortName>
    </recommendedName>
</protein>
<comment type="caution">
    <text evidence="2">Lacks conserved residue(s) required for the propagation of feature annotation.</text>
</comment>
<proteinExistence type="inferred from homology"/>
<keyword evidence="6" id="KW-1185">Reference proteome</keyword>
<feature type="compositionally biased region" description="Basic and acidic residues" evidence="4">
    <location>
        <begin position="127"/>
        <end position="138"/>
    </location>
</feature>
<dbReference type="HAMAP" id="MF_00984">
    <property type="entry name" value="SSB"/>
    <property type="match status" value="1"/>
</dbReference>
<dbReference type="Gene3D" id="2.40.50.140">
    <property type="entry name" value="Nucleic acid-binding proteins"/>
    <property type="match status" value="1"/>
</dbReference>
<dbReference type="InterPro" id="IPR000424">
    <property type="entry name" value="Primosome_PriB/ssb"/>
</dbReference>
<dbReference type="RefSeq" id="WP_327966040.1">
    <property type="nucleotide sequence ID" value="NZ_JARMQG010000010.1"/>
</dbReference>
<evidence type="ECO:0000256" key="2">
    <source>
        <dbReference type="HAMAP-Rule" id="MF_00984"/>
    </source>
</evidence>
<dbReference type="CDD" id="cd04496">
    <property type="entry name" value="SSB_OBF"/>
    <property type="match status" value="1"/>
</dbReference>
<dbReference type="InterPro" id="IPR012340">
    <property type="entry name" value="NA-bd_OB-fold"/>
</dbReference>
<feature type="region of interest" description="Disordered" evidence="4">
    <location>
        <begin position="102"/>
        <end position="138"/>
    </location>
</feature>
<evidence type="ECO:0000313" key="5">
    <source>
        <dbReference type="EMBL" id="MED3561198.1"/>
    </source>
</evidence>
<evidence type="ECO:0000256" key="3">
    <source>
        <dbReference type="PIRNR" id="PIRNR002070"/>
    </source>
</evidence>
<reference evidence="5 6" key="1">
    <citation type="submission" date="2023-03" db="EMBL/GenBank/DDBJ databases">
        <title>Bacillus Genome Sequencing.</title>
        <authorList>
            <person name="Dunlap C."/>
        </authorList>
    </citation>
    <scope>NUCLEOTIDE SEQUENCE [LARGE SCALE GENOMIC DNA]</scope>
    <source>
        <strain evidence="5 6">B-14544</strain>
    </source>
</reference>
<dbReference type="Proteomes" id="UP001330749">
    <property type="component" value="Unassembled WGS sequence"/>
</dbReference>
<keyword evidence="1 2" id="KW-0238">DNA-binding</keyword>
<organism evidence="5 6">
    <name type="scientific">Bacillus xiapuensis</name>
    <dbReference type="NCBI Taxonomy" id="2014075"/>
    <lineage>
        <taxon>Bacteria</taxon>
        <taxon>Bacillati</taxon>
        <taxon>Bacillota</taxon>
        <taxon>Bacilli</taxon>
        <taxon>Bacillales</taxon>
        <taxon>Bacillaceae</taxon>
        <taxon>Bacillus</taxon>
    </lineage>
</organism>
<dbReference type="NCBIfam" id="TIGR00621">
    <property type="entry name" value="ssb"/>
    <property type="match status" value="1"/>
</dbReference>
<accession>A0ABU6N7E3</accession>
<dbReference type="PANTHER" id="PTHR10302">
    <property type="entry name" value="SINGLE-STRANDED DNA-BINDING PROTEIN"/>
    <property type="match status" value="1"/>
</dbReference>
<name>A0ABU6N7E3_9BACI</name>